<dbReference type="GO" id="GO:0000160">
    <property type="term" value="P:phosphorelay signal transduction system"/>
    <property type="evidence" value="ECO:0007669"/>
    <property type="project" value="InterPro"/>
</dbReference>
<dbReference type="AlphaFoldDB" id="A0A830F8Z7"/>
<evidence type="ECO:0000313" key="4">
    <source>
        <dbReference type="EMBL" id="GGL22935.1"/>
    </source>
</evidence>
<dbReference type="OrthoDB" id="86314at2157"/>
<dbReference type="SUPFAM" id="SSF52172">
    <property type="entry name" value="CheY-like"/>
    <property type="match status" value="1"/>
</dbReference>
<evidence type="ECO:0000256" key="2">
    <source>
        <dbReference type="PROSITE-ProRule" id="PRU00169"/>
    </source>
</evidence>
<evidence type="ECO:0000259" key="3">
    <source>
        <dbReference type="PROSITE" id="PS50110"/>
    </source>
</evidence>
<sequence length="199" mass="22620">MSTASAPDPSTDDEEPVVMVVDDEERIPEAFAIWLDDDYEVRSATSGEEALEKMDGDVDVVLLDRHMPGLSGDEVLERIRDADYDCRVAMVTGVDPDFDIVEMEFDDYLTKPVGRDDLRSVVERLLSLDEYDRVVTEYFAASKKRAVLESQKPRSALENSDKYDALLADLEGYERELDALLADLDPEEYETLFYELLDE</sequence>
<evidence type="ECO:0000256" key="1">
    <source>
        <dbReference type="ARBA" id="ARBA00022553"/>
    </source>
</evidence>
<name>A0A830F8Z7_9EURY</name>
<dbReference type="PANTHER" id="PTHR44591:SF3">
    <property type="entry name" value="RESPONSE REGULATORY DOMAIN-CONTAINING PROTEIN"/>
    <property type="match status" value="1"/>
</dbReference>
<organism evidence="4 5">
    <name type="scientific">Halarchaeum grantii</name>
    <dbReference type="NCBI Taxonomy" id="1193105"/>
    <lineage>
        <taxon>Archaea</taxon>
        <taxon>Methanobacteriati</taxon>
        <taxon>Methanobacteriota</taxon>
        <taxon>Stenosarchaea group</taxon>
        <taxon>Halobacteria</taxon>
        <taxon>Halobacteriales</taxon>
        <taxon>Halobacteriaceae</taxon>
    </lineage>
</organism>
<comment type="caution">
    <text evidence="4">The sequence shown here is derived from an EMBL/GenBank/DDBJ whole genome shotgun (WGS) entry which is preliminary data.</text>
</comment>
<dbReference type="InterPro" id="IPR013971">
    <property type="entry name" value="HalX_domain"/>
</dbReference>
<dbReference type="EMBL" id="BMPF01000001">
    <property type="protein sequence ID" value="GGL22935.1"/>
    <property type="molecule type" value="Genomic_DNA"/>
</dbReference>
<feature type="modified residue" description="4-aspartylphosphate" evidence="2">
    <location>
        <position position="64"/>
    </location>
</feature>
<keyword evidence="1 2" id="KW-0597">Phosphoprotein</keyword>
<evidence type="ECO:0000313" key="5">
    <source>
        <dbReference type="Proteomes" id="UP000628840"/>
    </source>
</evidence>
<accession>A0A830F8Z7</accession>
<dbReference type="PROSITE" id="PS50110">
    <property type="entry name" value="RESPONSE_REGULATORY"/>
    <property type="match status" value="1"/>
</dbReference>
<keyword evidence="4" id="KW-0238">DNA-binding</keyword>
<dbReference type="Proteomes" id="UP000628840">
    <property type="component" value="Unassembled WGS sequence"/>
</dbReference>
<reference evidence="4 5" key="1">
    <citation type="journal article" date="2019" name="Int. J. Syst. Evol. Microbiol.">
        <title>The Global Catalogue of Microorganisms (GCM) 10K type strain sequencing project: providing services to taxonomists for standard genome sequencing and annotation.</title>
        <authorList>
            <consortium name="The Broad Institute Genomics Platform"/>
            <consortium name="The Broad Institute Genome Sequencing Center for Infectious Disease"/>
            <person name="Wu L."/>
            <person name="Ma J."/>
        </authorList>
    </citation>
    <scope>NUCLEOTIDE SEQUENCE [LARGE SCALE GENOMIC DNA]</scope>
    <source>
        <strain evidence="4 5">JCM 19585</strain>
    </source>
</reference>
<dbReference type="GO" id="GO:0003677">
    <property type="term" value="F:DNA binding"/>
    <property type="evidence" value="ECO:0007669"/>
    <property type="project" value="UniProtKB-KW"/>
</dbReference>
<protein>
    <submittedName>
        <fullName evidence="4">DNA-binding protein</fullName>
    </submittedName>
</protein>
<gene>
    <name evidence="4" type="ORF">GCM10009037_02990</name>
</gene>
<dbReference type="PANTHER" id="PTHR44591">
    <property type="entry name" value="STRESS RESPONSE REGULATOR PROTEIN 1"/>
    <property type="match status" value="1"/>
</dbReference>
<dbReference type="RefSeq" id="WP_188877316.1">
    <property type="nucleotide sequence ID" value="NZ_BMPF01000001.1"/>
</dbReference>
<dbReference type="InterPro" id="IPR011006">
    <property type="entry name" value="CheY-like_superfamily"/>
</dbReference>
<dbReference type="Pfam" id="PF00072">
    <property type="entry name" value="Response_reg"/>
    <property type="match status" value="1"/>
</dbReference>
<proteinExistence type="predicted"/>
<dbReference type="SMART" id="SM00448">
    <property type="entry name" value="REC"/>
    <property type="match status" value="1"/>
</dbReference>
<feature type="domain" description="Response regulatory" evidence="3">
    <location>
        <begin position="17"/>
        <end position="126"/>
    </location>
</feature>
<dbReference type="InterPro" id="IPR050595">
    <property type="entry name" value="Bact_response_regulator"/>
</dbReference>
<dbReference type="InterPro" id="IPR001789">
    <property type="entry name" value="Sig_transdc_resp-reg_receiver"/>
</dbReference>
<keyword evidence="5" id="KW-1185">Reference proteome</keyword>
<dbReference type="Gene3D" id="3.40.50.2300">
    <property type="match status" value="1"/>
</dbReference>
<dbReference type="Pfam" id="PF08663">
    <property type="entry name" value="HalX"/>
    <property type="match status" value="1"/>
</dbReference>